<dbReference type="Proteomes" id="UP000310249">
    <property type="component" value="Unassembled WGS sequence"/>
</dbReference>
<evidence type="ECO:0000313" key="1">
    <source>
        <dbReference type="EMBL" id="TMP28561.1"/>
    </source>
</evidence>
<dbReference type="OrthoDB" id="1451772at2"/>
<comment type="caution">
    <text evidence="1">The sequence shown here is derived from an EMBL/GenBank/DDBJ whole genome shotgun (WGS) entry which is preliminary data.</text>
</comment>
<accession>A0A5S3WLF3</accession>
<organism evidence="1 2">
    <name type="scientific">Pseudoalteromonas rubra</name>
    <dbReference type="NCBI Taxonomy" id="43658"/>
    <lineage>
        <taxon>Bacteria</taxon>
        <taxon>Pseudomonadati</taxon>
        <taxon>Pseudomonadota</taxon>
        <taxon>Gammaproteobacteria</taxon>
        <taxon>Alteromonadales</taxon>
        <taxon>Pseudoalteromonadaceae</taxon>
        <taxon>Pseudoalteromonas</taxon>
    </lineage>
</organism>
<reference evidence="1 2" key="1">
    <citation type="submission" date="2018-01" db="EMBL/GenBank/DDBJ databases">
        <authorList>
            <person name="Paulsen S."/>
            <person name="Gram L.K."/>
        </authorList>
    </citation>
    <scope>NUCLEOTIDE SEQUENCE [LARGE SCALE GENOMIC DNA]</scope>
    <source>
        <strain evidence="1 2">S2676</strain>
    </source>
</reference>
<reference evidence="2" key="2">
    <citation type="submission" date="2019-06" db="EMBL/GenBank/DDBJ databases">
        <title>Co-occurence of chitin degradation, pigmentation and bioactivity in marine Pseudoalteromonas.</title>
        <authorList>
            <person name="Sonnenschein E.C."/>
            <person name="Bech P.K."/>
        </authorList>
    </citation>
    <scope>NUCLEOTIDE SEQUENCE [LARGE SCALE GENOMIC DNA]</scope>
    <source>
        <strain evidence="2">S2676</strain>
    </source>
</reference>
<evidence type="ECO:0000313" key="2">
    <source>
        <dbReference type="Proteomes" id="UP000310249"/>
    </source>
</evidence>
<proteinExistence type="predicted"/>
<gene>
    <name evidence="1" type="ORF">CWB99_11655</name>
</gene>
<name>A0A5S3WLF3_9GAMM</name>
<protein>
    <submittedName>
        <fullName evidence="1">Uncharacterized protein</fullName>
    </submittedName>
</protein>
<dbReference type="AlphaFoldDB" id="A0A5S3WLF3"/>
<dbReference type="RefSeq" id="WP_138552405.1">
    <property type="nucleotide sequence ID" value="NZ_PNCH01000036.1"/>
</dbReference>
<sequence length="146" mass="16339">MGITVGQLVKELQYQNPDDEVVFGPKGHFSYSRTKDRGGEVQIEFNEICNIHYDLLPEHPLEIESLPSIVYEESSIWGAGCTERVAVENAKEDYSSNGWNFEIAYKAGKLKVAKAAPSLVDYVEEHGGGDVKWGFNENQVAVLSEW</sequence>
<dbReference type="EMBL" id="PNCI01000024">
    <property type="protein sequence ID" value="TMP28561.1"/>
    <property type="molecule type" value="Genomic_DNA"/>
</dbReference>